<dbReference type="Proteomes" id="UP000070452">
    <property type="component" value="Unassembled WGS sequence"/>
</dbReference>
<dbReference type="InterPro" id="IPR001584">
    <property type="entry name" value="Integrase_cat-core"/>
</dbReference>
<dbReference type="EMBL" id="WEFP01000006">
    <property type="protein sequence ID" value="KAB7572433.1"/>
    <property type="molecule type" value="Genomic_DNA"/>
</dbReference>
<dbReference type="InterPro" id="IPR012337">
    <property type="entry name" value="RNaseH-like_sf"/>
</dbReference>
<reference evidence="2 6" key="2">
    <citation type="submission" date="2019-10" db="EMBL/GenBank/DDBJ databases">
        <title>Evolutionary dynamics of vancomycin-resistant Enterococcus faecium during gastrointestinal tract colonization and bloodstream infection in immunocompromised pediatric patients.</title>
        <authorList>
            <person name="Chilambi G.S."/>
            <person name="Nordstrom H.R."/>
            <person name="Evans D.R."/>
            <person name="Ferrolino J."/>
            <person name="Hayden R.T."/>
            <person name="Maron G.M."/>
            <person name="Vo A.N."/>
            <person name="Gilmore M.S."/>
            <person name="Wolf J."/>
            <person name="Rosch J.W."/>
            <person name="Van Tyne D."/>
        </authorList>
    </citation>
    <scope>NUCLEOTIDE SEQUENCE [LARGE SCALE GENOMIC DNA]</scope>
    <source>
        <strain evidence="2 6">VRECG27</strain>
    </source>
</reference>
<evidence type="ECO:0000313" key="4">
    <source>
        <dbReference type="EMBL" id="KWX16311.1"/>
    </source>
</evidence>
<dbReference type="InterPro" id="IPR053392">
    <property type="entry name" value="Transposase_IS30-like"/>
</dbReference>
<dbReference type="AlphaFoldDB" id="A0A132P1W2"/>
<dbReference type="InterPro" id="IPR051917">
    <property type="entry name" value="Transposase-Integrase"/>
</dbReference>
<dbReference type="InterPro" id="IPR036397">
    <property type="entry name" value="RNaseH_sf"/>
</dbReference>
<evidence type="ECO:0000313" key="6">
    <source>
        <dbReference type="Proteomes" id="UP000469871"/>
    </source>
</evidence>
<dbReference type="GO" id="GO:0032196">
    <property type="term" value="P:transposition"/>
    <property type="evidence" value="ECO:0007669"/>
    <property type="project" value="TreeGrafter"/>
</dbReference>
<accession>A0A132P1W2</accession>
<evidence type="ECO:0000313" key="2">
    <source>
        <dbReference type="EMBL" id="KAB7572433.1"/>
    </source>
</evidence>
<evidence type="ECO:0000259" key="1">
    <source>
        <dbReference type="PROSITE" id="PS50994"/>
    </source>
</evidence>
<dbReference type="RefSeq" id="WP_002287760.1">
    <property type="nucleotide sequence ID" value="NZ_AP026601.1"/>
</dbReference>
<sequence>MTYTHLTPNELVMIEAYFHQETPVAIVAKQLKRGRQTIYNVYNFLKCGGTALEYFEQYKENKRRCGRTEIIFPAEEKEYIEKRSTEGWTPDVIIGRAERTFSCSVSTLYRRFKTGEFNVLHLPMQGKRKPNGYKEKRGKQAFKRNISERKKDYVVFEEEFGHLEGDTIVGIHHKSAVITLVERLSKAIIALKPEGRKAVDIENSINEWLQSVPKNLFKSITFDCGKEFSNWKSISNTNDIDIYFADPGTPSQRGLNEHSNGLLRKDGLPKEMDFNQVNQGFISSVASKRNHIPRKSLNYQTPLEVFLSYVNGKFCLA</sequence>
<protein>
    <submittedName>
        <fullName evidence="2">IS30 family transposase</fullName>
    </submittedName>
    <submittedName>
        <fullName evidence="4">Integrase</fullName>
    </submittedName>
</protein>
<evidence type="ECO:0000313" key="5">
    <source>
        <dbReference type="Proteomes" id="UP000070452"/>
    </source>
</evidence>
<proteinExistence type="predicted"/>
<evidence type="ECO:0000313" key="3">
    <source>
        <dbReference type="EMBL" id="KAB7576371.1"/>
    </source>
</evidence>
<dbReference type="GeneID" id="66453334"/>
<feature type="domain" description="Integrase catalytic" evidence="1">
    <location>
        <begin position="146"/>
        <end position="310"/>
    </location>
</feature>
<dbReference type="Gene3D" id="3.30.420.10">
    <property type="entry name" value="Ribonuclease H-like superfamily/Ribonuclease H"/>
    <property type="match status" value="1"/>
</dbReference>
<dbReference type="Proteomes" id="UP000469871">
    <property type="component" value="Unassembled WGS sequence"/>
</dbReference>
<dbReference type="PANTHER" id="PTHR10948">
    <property type="entry name" value="TRANSPOSASE"/>
    <property type="match status" value="1"/>
</dbReference>
<reference evidence="4 5" key="1">
    <citation type="submission" date="2016-01" db="EMBL/GenBank/DDBJ databases">
        <title>Molecular Mechanisms for transfer of large genomic segments between Enterococcus faecium strains.</title>
        <authorList>
            <person name="Garcia-Solache M.A."/>
            <person name="Lebreton F."/>
            <person name="Mclaughlin R.E."/>
            <person name="Whiteaker J.D."/>
            <person name="Gilmore M.S."/>
            <person name="Rice L.B."/>
        </authorList>
    </citation>
    <scope>NUCLEOTIDE SEQUENCE [LARGE SCALE GENOMIC DNA]</scope>
    <source>
        <strain evidence="4 5">D344RRF x C68</strain>
    </source>
</reference>
<dbReference type="SUPFAM" id="SSF53098">
    <property type="entry name" value="Ribonuclease H-like"/>
    <property type="match status" value="1"/>
</dbReference>
<dbReference type="PANTHER" id="PTHR10948:SF23">
    <property type="entry name" value="TRANSPOSASE INSI FOR INSERTION SEQUENCE ELEMENT IS30A-RELATED"/>
    <property type="match status" value="1"/>
</dbReference>
<organism evidence="4 5">
    <name type="scientific">Enterococcus faecium</name>
    <name type="common">Streptococcus faecium</name>
    <dbReference type="NCBI Taxonomy" id="1352"/>
    <lineage>
        <taxon>Bacteria</taxon>
        <taxon>Bacillati</taxon>
        <taxon>Bacillota</taxon>
        <taxon>Bacilli</taxon>
        <taxon>Lactobacillales</taxon>
        <taxon>Enterococcaceae</taxon>
        <taxon>Enterococcus</taxon>
    </lineage>
</organism>
<dbReference type="NCBIfam" id="NF033563">
    <property type="entry name" value="transpos_IS30"/>
    <property type="match status" value="1"/>
</dbReference>
<dbReference type="GO" id="GO:0015074">
    <property type="term" value="P:DNA integration"/>
    <property type="evidence" value="ECO:0007669"/>
    <property type="project" value="InterPro"/>
</dbReference>
<dbReference type="EMBL" id="LRHK01000008">
    <property type="protein sequence ID" value="KWX16311.1"/>
    <property type="molecule type" value="Genomic_DNA"/>
</dbReference>
<name>A0A132P1W2_ENTFC</name>
<gene>
    <name evidence="4" type="ORF">AWT83_16365</name>
    <name evidence="3" type="ORF">GBM73_03115</name>
    <name evidence="2" type="ORF">GBM73_16450</name>
</gene>
<comment type="caution">
    <text evidence="4">The sequence shown here is derived from an EMBL/GenBank/DDBJ whole genome shotgun (WGS) entry which is preliminary data.</text>
</comment>
<dbReference type="EMBL" id="WEFP01000001">
    <property type="protein sequence ID" value="KAB7576371.1"/>
    <property type="molecule type" value="Genomic_DNA"/>
</dbReference>
<dbReference type="GO" id="GO:0004803">
    <property type="term" value="F:transposase activity"/>
    <property type="evidence" value="ECO:0007669"/>
    <property type="project" value="TreeGrafter"/>
</dbReference>
<dbReference type="GO" id="GO:0003676">
    <property type="term" value="F:nucleic acid binding"/>
    <property type="evidence" value="ECO:0007669"/>
    <property type="project" value="InterPro"/>
</dbReference>
<dbReference type="PROSITE" id="PS50994">
    <property type="entry name" value="INTEGRASE"/>
    <property type="match status" value="1"/>
</dbReference>
<dbReference type="GO" id="GO:0005829">
    <property type="term" value="C:cytosol"/>
    <property type="evidence" value="ECO:0007669"/>
    <property type="project" value="TreeGrafter"/>
</dbReference>